<feature type="transmembrane region" description="Helical" evidence="1">
    <location>
        <begin position="167"/>
        <end position="188"/>
    </location>
</feature>
<accession>A0ABD0ZE91</accession>
<dbReference type="EMBL" id="JBFDAA010000001">
    <property type="protein sequence ID" value="KAL1140608.1"/>
    <property type="molecule type" value="Genomic_DNA"/>
</dbReference>
<dbReference type="Proteomes" id="UP001558652">
    <property type="component" value="Unassembled WGS sequence"/>
</dbReference>
<keyword evidence="1" id="KW-1133">Transmembrane helix</keyword>
<name>A0ABD0ZE91_9HEMI</name>
<proteinExistence type="predicted"/>
<keyword evidence="3" id="KW-1185">Reference proteome</keyword>
<protein>
    <submittedName>
        <fullName evidence="2">Uncharacterized protein</fullName>
    </submittedName>
</protein>
<keyword evidence="1" id="KW-0472">Membrane</keyword>
<comment type="caution">
    <text evidence="2">The sequence shown here is derived from an EMBL/GenBank/DDBJ whole genome shotgun (WGS) entry which is preliminary data.</text>
</comment>
<gene>
    <name evidence="2" type="ORF">AAG570_000538</name>
</gene>
<evidence type="ECO:0000313" key="3">
    <source>
        <dbReference type="Proteomes" id="UP001558652"/>
    </source>
</evidence>
<reference evidence="2 3" key="1">
    <citation type="submission" date="2024-07" db="EMBL/GenBank/DDBJ databases">
        <title>Chromosome-level genome assembly of the water stick insect Ranatra chinensis (Heteroptera: Nepidae).</title>
        <authorList>
            <person name="Liu X."/>
        </authorList>
    </citation>
    <scope>NUCLEOTIDE SEQUENCE [LARGE SCALE GENOMIC DNA]</scope>
    <source>
        <strain evidence="2">Cailab_2021Rc</strain>
        <tissue evidence="2">Muscle</tissue>
    </source>
</reference>
<sequence length="195" mass="21608">MTRAASANKAKDSLFLLAALCDCEDVSLAYSYRREFKIAPDDIVFRGQSFRSAESSGDDRFVSNGGSNVSLPKLEASSGKVCILRLRGLCLLGRRQHLRPEDAYNMGSETFEPPFDTTRSTPEDSGLLYNLWFLLLEMDGEWLGYSSAWPDLVRLGRALVDGSRPPLCLECILLCTFTLLVVLILIVVTSGKMVQ</sequence>
<organism evidence="2 3">
    <name type="scientific">Ranatra chinensis</name>
    <dbReference type="NCBI Taxonomy" id="642074"/>
    <lineage>
        <taxon>Eukaryota</taxon>
        <taxon>Metazoa</taxon>
        <taxon>Ecdysozoa</taxon>
        <taxon>Arthropoda</taxon>
        <taxon>Hexapoda</taxon>
        <taxon>Insecta</taxon>
        <taxon>Pterygota</taxon>
        <taxon>Neoptera</taxon>
        <taxon>Paraneoptera</taxon>
        <taxon>Hemiptera</taxon>
        <taxon>Heteroptera</taxon>
        <taxon>Panheteroptera</taxon>
        <taxon>Nepomorpha</taxon>
        <taxon>Nepidae</taxon>
        <taxon>Ranatrinae</taxon>
        <taxon>Ranatra</taxon>
    </lineage>
</organism>
<keyword evidence="1" id="KW-0812">Transmembrane</keyword>
<evidence type="ECO:0000313" key="2">
    <source>
        <dbReference type="EMBL" id="KAL1140608.1"/>
    </source>
</evidence>
<evidence type="ECO:0000256" key="1">
    <source>
        <dbReference type="SAM" id="Phobius"/>
    </source>
</evidence>
<dbReference type="AlphaFoldDB" id="A0ABD0ZE91"/>